<evidence type="ECO:0000256" key="10">
    <source>
        <dbReference type="ARBA" id="ARBA00023170"/>
    </source>
</evidence>
<evidence type="ECO:0000313" key="15">
    <source>
        <dbReference type="EMBL" id="MCX5464029.1"/>
    </source>
</evidence>
<dbReference type="EMBL" id="JAPKNA010000002">
    <property type="protein sequence ID" value="MCX5464029.1"/>
    <property type="molecule type" value="Genomic_DNA"/>
</dbReference>
<evidence type="ECO:0000256" key="5">
    <source>
        <dbReference type="ARBA" id="ARBA00022496"/>
    </source>
</evidence>
<comment type="similarity">
    <text evidence="2 12 13">Belongs to the TonB-dependent receptor family.</text>
</comment>
<keyword evidence="5" id="KW-0406">Ion transport</keyword>
<reference evidence="15 16" key="1">
    <citation type="submission" date="2022-11" db="EMBL/GenBank/DDBJ databases">
        <title>Biodiversity and phylogenetic relationships of bacteria.</title>
        <authorList>
            <person name="Machado R.A.R."/>
            <person name="Bhat A."/>
            <person name="Loulou A."/>
            <person name="Kallel S."/>
        </authorList>
    </citation>
    <scope>NUCLEOTIDE SEQUENCE [LARGE SCALE GENOMIC DNA]</scope>
    <source>
        <strain evidence="15 16">DSM 13975</strain>
    </source>
</reference>
<keyword evidence="10 15" id="KW-0675">Receptor</keyword>
<dbReference type="Pfam" id="PF00593">
    <property type="entry name" value="TonB_dep_Rec_b-barrel"/>
    <property type="match status" value="1"/>
</dbReference>
<dbReference type="SMART" id="SM00965">
    <property type="entry name" value="STN"/>
    <property type="match status" value="1"/>
</dbReference>
<evidence type="ECO:0000259" key="14">
    <source>
        <dbReference type="SMART" id="SM00965"/>
    </source>
</evidence>
<evidence type="ECO:0000256" key="3">
    <source>
        <dbReference type="ARBA" id="ARBA00022448"/>
    </source>
</evidence>
<dbReference type="Proteomes" id="UP001209916">
    <property type="component" value="Unassembled WGS sequence"/>
</dbReference>
<protein>
    <submittedName>
        <fullName evidence="15">TonB-dependent receptor</fullName>
    </submittedName>
</protein>
<keyword evidence="11 12" id="KW-0998">Cell outer membrane</keyword>
<accession>A0ABT3VKK6</accession>
<evidence type="ECO:0000256" key="2">
    <source>
        <dbReference type="ARBA" id="ARBA00009810"/>
    </source>
</evidence>
<proteinExistence type="inferred from homology"/>
<keyword evidence="8 13" id="KW-0798">TonB box</keyword>
<keyword evidence="16" id="KW-1185">Reference proteome</keyword>
<comment type="caution">
    <text evidence="15">The sequence shown here is derived from an EMBL/GenBank/DDBJ whole genome shotgun (WGS) entry which is preliminary data.</text>
</comment>
<keyword evidence="9 12" id="KW-0472">Membrane</keyword>
<dbReference type="InterPro" id="IPR036942">
    <property type="entry name" value="Beta-barrel_TonB_sf"/>
</dbReference>
<comment type="subcellular location">
    <subcellularLocation>
        <location evidence="1 12">Cell outer membrane</location>
        <topology evidence="1 12">Multi-pass membrane protein</topology>
    </subcellularLocation>
</comment>
<dbReference type="Pfam" id="PF07715">
    <property type="entry name" value="Plug"/>
    <property type="match status" value="1"/>
</dbReference>
<dbReference type="RefSeq" id="WP_266120614.1">
    <property type="nucleotide sequence ID" value="NZ_JAPKNA010000002.1"/>
</dbReference>
<dbReference type="CDD" id="cd01347">
    <property type="entry name" value="ligand_gated_channel"/>
    <property type="match status" value="1"/>
</dbReference>
<gene>
    <name evidence="15" type="ORF">OSH09_07520</name>
</gene>
<dbReference type="InterPro" id="IPR039426">
    <property type="entry name" value="TonB-dep_rcpt-like"/>
</dbReference>
<evidence type="ECO:0000256" key="11">
    <source>
        <dbReference type="ARBA" id="ARBA00023237"/>
    </source>
</evidence>
<organism evidence="15 16">
    <name type="scientific">Alcaligenes parafaecalis</name>
    <dbReference type="NCBI Taxonomy" id="171260"/>
    <lineage>
        <taxon>Bacteria</taxon>
        <taxon>Pseudomonadati</taxon>
        <taxon>Pseudomonadota</taxon>
        <taxon>Betaproteobacteria</taxon>
        <taxon>Burkholderiales</taxon>
        <taxon>Alcaligenaceae</taxon>
        <taxon>Alcaligenes</taxon>
    </lineage>
</organism>
<keyword evidence="4 12" id="KW-1134">Transmembrane beta strand</keyword>
<evidence type="ECO:0000256" key="8">
    <source>
        <dbReference type="ARBA" id="ARBA00023077"/>
    </source>
</evidence>
<keyword evidence="3 12" id="KW-0813">Transport</keyword>
<dbReference type="NCBIfam" id="TIGR01783">
    <property type="entry name" value="TonB-siderophor"/>
    <property type="match status" value="1"/>
</dbReference>
<evidence type="ECO:0000256" key="6">
    <source>
        <dbReference type="ARBA" id="ARBA00022692"/>
    </source>
</evidence>
<evidence type="ECO:0000256" key="1">
    <source>
        <dbReference type="ARBA" id="ARBA00004571"/>
    </source>
</evidence>
<dbReference type="InterPro" id="IPR000531">
    <property type="entry name" value="Beta-barrel_TonB"/>
</dbReference>
<feature type="domain" description="Secretin/TonB short N-terminal" evidence="14">
    <location>
        <begin position="37"/>
        <end position="87"/>
    </location>
</feature>
<dbReference type="Gene3D" id="2.170.130.10">
    <property type="entry name" value="TonB-dependent receptor, plug domain"/>
    <property type="match status" value="1"/>
</dbReference>
<sequence length="780" mass="84409">MGLGATPAQAQSTAISISIPAQPLSQALLELANRYSLDLAYSPEIVKGLYAPAVSGSLTADQALGQLLANTNIRYQRRGKNVSLTALAPNADSQVTQLAPLTVVASSNGLTPTYAGGQIATGSRVGMLGNKDFMETPFSTKAYTREAIENTQSGNLLRVISDSDPSVSTTGSDYDLSNYASVHIRGFNTAGLEDLGINGLYGLASYGNRSLGDFSERVEIFKGPSALLNGMMPSGSVAGTVNTVTKRATDEDLNRVGIGYESDSIYSGKVDFGRRFGADKEWGVRINATKRKGETAVKDKKLDNEAVGLGLDYRGTNLRVGFDWIHNEENTDGVSAQITSRLAAVPAPPTHDKLIAGEPWSVYNTRGDLFMLKGEYDLSDDTTIWASVGRNDRKMTANVMNWRLLNTDGDFARDSVLVWNSKFENIAADIGAQTKFVTGPISHQLSFNANASERTVYQARANYPVAGLPSGNIYDPTYVSKPNVDYSPDMPKSNENTLQSLGIADTLSMLDDRLQLTVGVRQQRVKQKTFDAVTGQVKGDVYDERATTPAFAALFKLTDQVSVYGNYIEGLSAGAQAPATAVNAGQMFAPYKSKQKEIGLKFDAGSVASTLAVFEITRPSAITNADNVYSFDGEQRNRGVEWEVFGEPVKGLRLIGGLSWKQAKLTQTQGGLYDGYDAPEVPRFEAKLGVAYDVPQINGLTLTANAIHTGKQYLDQANSQSIPSWRRYDLGFAYATKIASTPVTFRGTVYNVANSHYWYGALWRGVSQPRTFNLSASFEF</sequence>
<keyword evidence="7" id="KW-0408">Iron</keyword>
<dbReference type="SUPFAM" id="SSF56935">
    <property type="entry name" value="Porins"/>
    <property type="match status" value="1"/>
</dbReference>
<evidence type="ECO:0000256" key="9">
    <source>
        <dbReference type="ARBA" id="ARBA00023136"/>
    </source>
</evidence>
<name>A0ABT3VKK6_9BURK</name>
<dbReference type="InterPro" id="IPR012910">
    <property type="entry name" value="Plug_dom"/>
</dbReference>
<keyword evidence="5" id="KW-0410">Iron transport</keyword>
<dbReference type="PROSITE" id="PS52016">
    <property type="entry name" value="TONB_DEPENDENT_REC_3"/>
    <property type="match status" value="1"/>
</dbReference>
<dbReference type="Gene3D" id="2.40.170.20">
    <property type="entry name" value="TonB-dependent receptor, beta-barrel domain"/>
    <property type="match status" value="1"/>
</dbReference>
<keyword evidence="6 12" id="KW-0812">Transmembrane</keyword>
<evidence type="ECO:0000256" key="7">
    <source>
        <dbReference type="ARBA" id="ARBA00023004"/>
    </source>
</evidence>
<evidence type="ECO:0000256" key="4">
    <source>
        <dbReference type="ARBA" id="ARBA00022452"/>
    </source>
</evidence>
<evidence type="ECO:0000256" key="12">
    <source>
        <dbReference type="PROSITE-ProRule" id="PRU01360"/>
    </source>
</evidence>
<dbReference type="PANTHER" id="PTHR32552:SF82">
    <property type="entry name" value="FCUA PROTEIN"/>
    <property type="match status" value="1"/>
</dbReference>
<dbReference type="InterPro" id="IPR011662">
    <property type="entry name" value="Secretin/TonB_short_N"/>
</dbReference>
<dbReference type="PANTHER" id="PTHR32552">
    <property type="entry name" value="FERRICHROME IRON RECEPTOR-RELATED"/>
    <property type="match status" value="1"/>
</dbReference>
<evidence type="ECO:0000313" key="16">
    <source>
        <dbReference type="Proteomes" id="UP001209916"/>
    </source>
</evidence>
<evidence type="ECO:0000256" key="13">
    <source>
        <dbReference type="RuleBase" id="RU003357"/>
    </source>
</evidence>
<dbReference type="InterPro" id="IPR010105">
    <property type="entry name" value="TonB_sidphr_rcpt"/>
</dbReference>
<dbReference type="InterPro" id="IPR037066">
    <property type="entry name" value="Plug_dom_sf"/>
</dbReference>
<dbReference type="Gene3D" id="3.55.50.30">
    <property type="match status" value="1"/>
</dbReference>
<dbReference type="Pfam" id="PF07660">
    <property type="entry name" value="STN"/>
    <property type="match status" value="1"/>
</dbReference>